<dbReference type="AlphaFoldDB" id="A0A127A5P7"/>
<evidence type="ECO:0000313" key="3">
    <source>
        <dbReference type="Proteomes" id="UP000070134"/>
    </source>
</evidence>
<accession>A0A127A5P7</accession>
<dbReference type="RefSeq" id="WP_157089158.1">
    <property type="nucleotide sequence ID" value="NZ_BMKT01000187.1"/>
</dbReference>
<keyword evidence="1" id="KW-1133">Transmembrane helix</keyword>
<organism evidence="2 3">
    <name type="scientific">Sinomonas atrocyanea</name>
    <dbReference type="NCBI Taxonomy" id="37927"/>
    <lineage>
        <taxon>Bacteria</taxon>
        <taxon>Bacillati</taxon>
        <taxon>Actinomycetota</taxon>
        <taxon>Actinomycetes</taxon>
        <taxon>Micrococcales</taxon>
        <taxon>Micrococcaceae</taxon>
        <taxon>Sinomonas</taxon>
    </lineage>
</organism>
<feature type="transmembrane region" description="Helical" evidence="1">
    <location>
        <begin position="21"/>
        <end position="42"/>
    </location>
</feature>
<keyword evidence="2" id="KW-0614">Plasmid</keyword>
<reference evidence="2 3" key="1">
    <citation type="submission" date="2016-02" db="EMBL/GenBank/DDBJ databases">
        <title>Complete genome of Sinomonas atrocyanea KCTC 3377.</title>
        <authorList>
            <person name="Kim K.M."/>
        </authorList>
    </citation>
    <scope>NUCLEOTIDE SEQUENCE [LARGE SCALE GENOMIC DNA]</scope>
    <source>
        <strain evidence="2 3">KCTC 3377</strain>
        <plasmid evidence="2 3">pSA01</plasmid>
    </source>
</reference>
<sequence length="49" mass="5043">MDIIEETGRTGTETRSGPEKAIASVIALMFAAVSTMVGAAVAEALSQLF</sequence>
<keyword evidence="3" id="KW-1185">Reference proteome</keyword>
<dbReference type="EMBL" id="CP014519">
    <property type="protein sequence ID" value="AMM34769.1"/>
    <property type="molecule type" value="Genomic_DNA"/>
</dbReference>
<protein>
    <submittedName>
        <fullName evidence="2">Uncharacterized protein</fullName>
    </submittedName>
</protein>
<proteinExistence type="predicted"/>
<gene>
    <name evidence="2" type="ORF">SA2016_4117</name>
</gene>
<dbReference type="Proteomes" id="UP000070134">
    <property type="component" value="Plasmid pSA01"/>
</dbReference>
<evidence type="ECO:0000256" key="1">
    <source>
        <dbReference type="SAM" id="Phobius"/>
    </source>
</evidence>
<geneLocation type="plasmid" evidence="2 3">
    <name>pSA01</name>
</geneLocation>
<dbReference type="KEGG" id="satk:SA2016_4117"/>
<keyword evidence="1" id="KW-0812">Transmembrane</keyword>
<evidence type="ECO:0000313" key="2">
    <source>
        <dbReference type="EMBL" id="AMM34769.1"/>
    </source>
</evidence>
<keyword evidence="1" id="KW-0472">Membrane</keyword>
<name>A0A127A5P7_9MICC</name>